<feature type="transmembrane region" description="Helical" evidence="2">
    <location>
        <begin position="198"/>
        <end position="218"/>
    </location>
</feature>
<feature type="transmembrane region" description="Helical" evidence="2">
    <location>
        <begin position="335"/>
        <end position="353"/>
    </location>
</feature>
<evidence type="ECO:0000256" key="2">
    <source>
        <dbReference type="SAM" id="Phobius"/>
    </source>
</evidence>
<name>A0ABQ3C6B1_9ACTN</name>
<feature type="transmembrane region" description="Helical" evidence="2">
    <location>
        <begin position="794"/>
        <end position="811"/>
    </location>
</feature>
<dbReference type="Proteomes" id="UP000624183">
    <property type="component" value="Unassembled WGS sequence"/>
</dbReference>
<evidence type="ECO:0008006" key="5">
    <source>
        <dbReference type="Google" id="ProtNLM"/>
    </source>
</evidence>
<feature type="transmembrane region" description="Helical" evidence="2">
    <location>
        <begin position="669"/>
        <end position="686"/>
    </location>
</feature>
<feature type="transmembrane region" description="Helical" evidence="2">
    <location>
        <begin position="617"/>
        <end position="639"/>
    </location>
</feature>
<feature type="transmembrane region" description="Helical" evidence="2">
    <location>
        <begin position="586"/>
        <end position="605"/>
    </location>
</feature>
<keyword evidence="2" id="KW-1133">Transmembrane helix</keyword>
<evidence type="ECO:0000313" key="4">
    <source>
        <dbReference type="Proteomes" id="UP000624183"/>
    </source>
</evidence>
<accession>A0ABQ3C6B1</accession>
<feature type="transmembrane region" description="Helical" evidence="2">
    <location>
        <begin position="745"/>
        <end position="762"/>
    </location>
</feature>
<feature type="transmembrane region" description="Helical" evidence="2">
    <location>
        <begin position="278"/>
        <end position="299"/>
    </location>
</feature>
<keyword evidence="4" id="KW-1185">Reference proteome</keyword>
<dbReference type="InterPro" id="IPR058062">
    <property type="entry name" value="SCO7613_C"/>
</dbReference>
<feature type="transmembrane region" description="Helical" evidence="2">
    <location>
        <begin position="645"/>
        <end position="662"/>
    </location>
</feature>
<feature type="transmembrane region" description="Helical" evidence="2">
    <location>
        <begin position="360"/>
        <end position="385"/>
    </location>
</feature>
<feature type="transmembrane region" description="Helical" evidence="2">
    <location>
        <begin position="171"/>
        <end position="191"/>
    </location>
</feature>
<feature type="transmembrane region" description="Helical" evidence="2">
    <location>
        <begin position="146"/>
        <end position="165"/>
    </location>
</feature>
<keyword evidence="2" id="KW-0472">Membrane</keyword>
<feature type="transmembrane region" description="Helical" evidence="2">
    <location>
        <begin position="769"/>
        <end position="788"/>
    </location>
</feature>
<evidence type="ECO:0000313" key="3">
    <source>
        <dbReference type="EMBL" id="GGZ69806.1"/>
    </source>
</evidence>
<dbReference type="EMBL" id="BMUW01000011">
    <property type="protein sequence ID" value="GGZ69806.1"/>
    <property type="molecule type" value="Genomic_DNA"/>
</dbReference>
<keyword evidence="2" id="KW-0812">Transmembrane</keyword>
<feature type="transmembrane region" description="Helical" evidence="2">
    <location>
        <begin position="561"/>
        <end position="580"/>
    </location>
</feature>
<feature type="region of interest" description="Disordered" evidence="1">
    <location>
        <begin position="451"/>
        <end position="527"/>
    </location>
</feature>
<feature type="region of interest" description="Disordered" evidence="1">
    <location>
        <begin position="47"/>
        <end position="68"/>
    </location>
</feature>
<sequence>MEHVPPPAEELARLDRELAELDARRAQLLTRRAWLLAALRPPAPTAAPGWNPSAWGAPAAGRPGAPAQPWGYVPPKQPSAPRSAQNVLLTLGGLLLTIAAIAFTLVSWGSMGIGGRSAVLALVTVGALAAPAVLLRRGLTATAEALAALALVLTLLDAYAVHAVAAPDTDGLGFTAVAAGVLAALWTAYGLALGKLHLPLPAAVVLAQWPLLFGAWAAGAPALVVGWALLATAVLDGAIALWGKGTGTRVTACLGGSVMAFSALMVGLTLSVTASGPLGALAPGALLLTGAAAALAGAWRAPRGFARAGGVVAGLAVVAAVGGVPAAAVPEGWRVLAYLLAGLALTAVVRTRLPRNAAIGVLVAPAAVVAGALVGALPGLAAVLLGPVTLLSDVWAGWPEGFRAAVGSTLPWSELAAAPVVLAVSAGLLGSAYRWWPSLARIAAPLIAREEPGPGGKPESAGAAAYDAGPAGSAGAPGTGTPEAGGAAVPGTGGEPGAGTAGTGGTPAPGASGAGAPGAPGAAAPGASGAPWYAGGRAGAPWYAGGAPAARRRPSGAALRGAAGAGAAVLGWGALLLAGAVLDVPYAVAVAGETVLVAGLLALAVRRAGSGRDASAAVTVTALVVALAGAVSAGLLSLASEGTSYAVFGALTALFAGASVRAGAGVERAVFAVAATVGGTVLTGFAGRSLELAPHEAAPLVLLVPALTVLFGARLRRNPVALPVELTGALGALVAVGLAVPDAPFLALVLALCGVLAAGAAVRPERRPVAGYLAAALFVLATWVRLAASEVSFPEAYTLPVSVPALVVGFLRRRKDPEASSWTAYGPGLAATLLPSLAVAWTDPDWQRPLLLGVAALVVTLLGARHRLQALLLLGGAVLALDGLHELAPYVVQVAGALPRWLPPALAGLLLLVVGATYEQRLRDARRLKDALGRMR</sequence>
<feature type="transmembrane region" description="Helical" evidence="2">
    <location>
        <begin position="898"/>
        <end position="918"/>
    </location>
</feature>
<feature type="transmembrane region" description="Helical" evidence="2">
    <location>
        <begin position="87"/>
        <end position="108"/>
    </location>
</feature>
<comment type="caution">
    <text evidence="3">The sequence shown here is derived from an EMBL/GenBank/DDBJ whole genome shotgun (WGS) entry which is preliminary data.</text>
</comment>
<feature type="compositionally biased region" description="Low complexity" evidence="1">
    <location>
        <begin position="54"/>
        <end position="68"/>
    </location>
</feature>
<feature type="transmembrane region" description="Helical" evidence="2">
    <location>
        <begin position="846"/>
        <end position="864"/>
    </location>
</feature>
<feature type="transmembrane region" description="Helical" evidence="2">
    <location>
        <begin position="311"/>
        <end position="329"/>
    </location>
</feature>
<feature type="transmembrane region" description="Helical" evidence="2">
    <location>
        <begin position="871"/>
        <end position="892"/>
    </location>
</feature>
<protein>
    <recommendedName>
        <fullName evidence="5">Integral membrane protein</fullName>
    </recommendedName>
</protein>
<reference evidence="4" key="1">
    <citation type="journal article" date="2019" name="Int. J. Syst. Evol. Microbiol.">
        <title>The Global Catalogue of Microorganisms (GCM) 10K type strain sequencing project: providing services to taxonomists for standard genome sequencing and annotation.</title>
        <authorList>
            <consortium name="The Broad Institute Genomics Platform"/>
            <consortium name="The Broad Institute Genome Sequencing Center for Infectious Disease"/>
            <person name="Wu L."/>
            <person name="Ma J."/>
        </authorList>
    </citation>
    <scope>NUCLEOTIDE SEQUENCE [LARGE SCALE GENOMIC DNA]</scope>
    <source>
        <strain evidence="4">JCM 4602</strain>
    </source>
</reference>
<evidence type="ECO:0000256" key="1">
    <source>
        <dbReference type="SAM" id="MobiDB-lite"/>
    </source>
</evidence>
<feature type="transmembrane region" description="Helical" evidence="2">
    <location>
        <begin position="416"/>
        <end position="436"/>
    </location>
</feature>
<feature type="transmembrane region" description="Helical" evidence="2">
    <location>
        <begin position="250"/>
        <end position="272"/>
    </location>
</feature>
<proteinExistence type="predicted"/>
<feature type="transmembrane region" description="Helical" evidence="2">
    <location>
        <begin position="823"/>
        <end position="840"/>
    </location>
</feature>
<feature type="compositionally biased region" description="Low complexity" evidence="1">
    <location>
        <begin position="458"/>
        <end position="490"/>
    </location>
</feature>
<feature type="transmembrane region" description="Helical" evidence="2">
    <location>
        <begin position="692"/>
        <end position="713"/>
    </location>
</feature>
<organism evidence="3 4">
    <name type="scientific">Streptomyces rubiginosohelvolus</name>
    <dbReference type="NCBI Taxonomy" id="67362"/>
    <lineage>
        <taxon>Bacteria</taxon>
        <taxon>Bacillati</taxon>
        <taxon>Actinomycetota</taxon>
        <taxon>Actinomycetes</taxon>
        <taxon>Kitasatosporales</taxon>
        <taxon>Streptomycetaceae</taxon>
        <taxon>Streptomyces</taxon>
    </lineage>
</organism>
<feature type="transmembrane region" description="Helical" evidence="2">
    <location>
        <begin position="720"/>
        <end position="739"/>
    </location>
</feature>
<feature type="compositionally biased region" description="Gly residues" evidence="1">
    <location>
        <begin position="491"/>
        <end position="518"/>
    </location>
</feature>
<feature type="transmembrane region" description="Helical" evidence="2">
    <location>
        <begin position="114"/>
        <end position="134"/>
    </location>
</feature>
<gene>
    <name evidence="3" type="ORF">GCM10010328_51200</name>
</gene>
<dbReference type="NCBIfam" id="NF047321">
    <property type="entry name" value="SCO7613_CTERM"/>
    <property type="match status" value="1"/>
</dbReference>
<feature type="transmembrane region" description="Helical" evidence="2">
    <location>
        <begin position="224"/>
        <end position="243"/>
    </location>
</feature>